<dbReference type="Proteomes" id="UP001212841">
    <property type="component" value="Unassembled WGS sequence"/>
</dbReference>
<dbReference type="PROSITE" id="PS00633">
    <property type="entry name" value="BROMODOMAIN_1"/>
    <property type="match status" value="1"/>
</dbReference>
<evidence type="ECO:0000313" key="13">
    <source>
        <dbReference type="Proteomes" id="UP001212841"/>
    </source>
</evidence>
<evidence type="ECO:0000256" key="2">
    <source>
        <dbReference type="ARBA" id="ARBA00022737"/>
    </source>
</evidence>
<keyword evidence="4" id="KW-0805">Transcription regulation</keyword>
<evidence type="ECO:0000256" key="9">
    <source>
        <dbReference type="SAM" id="MobiDB-lite"/>
    </source>
</evidence>
<keyword evidence="6" id="KW-0804">Transcription</keyword>
<evidence type="ECO:0000256" key="1">
    <source>
        <dbReference type="ARBA" id="ARBA00004123"/>
    </source>
</evidence>
<name>A0AAD5WYN3_9FUNG</name>
<evidence type="ECO:0000256" key="4">
    <source>
        <dbReference type="ARBA" id="ARBA00023015"/>
    </source>
</evidence>
<dbReference type="GO" id="GO:0006338">
    <property type="term" value="P:chromatin remodeling"/>
    <property type="evidence" value="ECO:0007669"/>
    <property type="project" value="InterPro"/>
</dbReference>
<dbReference type="PROSITE" id="PS51038">
    <property type="entry name" value="BAH"/>
    <property type="match status" value="1"/>
</dbReference>
<dbReference type="EMBL" id="JADGJD010001147">
    <property type="protein sequence ID" value="KAJ3046530.1"/>
    <property type="molecule type" value="Genomic_DNA"/>
</dbReference>
<dbReference type="SMART" id="SM00297">
    <property type="entry name" value="BROMO"/>
    <property type="match status" value="2"/>
</dbReference>
<evidence type="ECO:0000259" key="11">
    <source>
        <dbReference type="PROSITE" id="PS51038"/>
    </source>
</evidence>
<feature type="compositionally biased region" description="Polar residues" evidence="9">
    <location>
        <begin position="11"/>
        <end position="27"/>
    </location>
</feature>
<dbReference type="GO" id="GO:0006368">
    <property type="term" value="P:transcription elongation by RNA polymerase II"/>
    <property type="evidence" value="ECO:0007669"/>
    <property type="project" value="TreeGrafter"/>
</dbReference>
<dbReference type="CDD" id="cd04717">
    <property type="entry name" value="BAH_polybromo"/>
    <property type="match status" value="1"/>
</dbReference>
<dbReference type="Gene3D" id="1.20.920.10">
    <property type="entry name" value="Bromodomain-like"/>
    <property type="match status" value="2"/>
</dbReference>
<keyword evidence="5 8" id="KW-0103">Bromodomain</keyword>
<feature type="region of interest" description="Disordered" evidence="9">
    <location>
        <begin position="147"/>
        <end position="219"/>
    </location>
</feature>
<comment type="subcellular location">
    <subcellularLocation>
        <location evidence="1">Nucleus</location>
    </subcellularLocation>
</comment>
<feature type="domain" description="Bromo" evidence="10">
    <location>
        <begin position="51"/>
        <end position="120"/>
    </location>
</feature>
<accession>A0AAD5WYN3</accession>
<evidence type="ECO:0000256" key="7">
    <source>
        <dbReference type="ARBA" id="ARBA00023242"/>
    </source>
</evidence>
<dbReference type="InterPro" id="IPR036427">
    <property type="entry name" value="Bromodomain-like_sf"/>
</dbReference>
<keyword evidence="3" id="KW-0156">Chromatin regulator</keyword>
<feature type="region of interest" description="Disordered" evidence="9">
    <location>
        <begin position="1"/>
        <end position="29"/>
    </location>
</feature>
<dbReference type="SUPFAM" id="SSF47370">
    <property type="entry name" value="Bromodomain"/>
    <property type="match status" value="2"/>
</dbReference>
<dbReference type="PROSITE" id="PS50014">
    <property type="entry name" value="BROMODOMAIN_2"/>
    <property type="match status" value="2"/>
</dbReference>
<protein>
    <recommendedName>
        <fullName evidence="14">Bromodomain-containing protein</fullName>
    </recommendedName>
</protein>
<comment type="caution">
    <text evidence="12">The sequence shown here is derived from an EMBL/GenBank/DDBJ whole genome shotgun (WGS) entry which is preliminary data.</text>
</comment>
<evidence type="ECO:0000256" key="8">
    <source>
        <dbReference type="PROSITE-ProRule" id="PRU00035"/>
    </source>
</evidence>
<dbReference type="GO" id="GO:0016586">
    <property type="term" value="C:RSC-type complex"/>
    <property type="evidence" value="ECO:0007669"/>
    <property type="project" value="InterPro"/>
</dbReference>
<dbReference type="PRINTS" id="PR00503">
    <property type="entry name" value="BROMODOMAIN"/>
</dbReference>
<reference evidence="12" key="1">
    <citation type="submission" date="2020-05" db="EMBL/GenBank/DDBJ databases">
        <title>Phylogenomic resolution of chytrid fungi.</title>
        <authorList>
            <person name="Stajich J.E."/>
            <person name="Amses K."/>
            <person name="Simmons R."/>
            <person name="Seto K."/>
            <person name="Myers J."/>
            <person name="Bonds A."/>
            <person name="Quandt C.A."/>
            <person name="Barry K."/>
            <person name="Liu P."/>
            <person name="Grigoriev I."/>
            <person name="Longcore J.E."/>
            <person name="James T.Y."/>
        </authorList>
    </citation>
    <scope>NUCLEOTIDE SEQUENCE</scope>
    <source>
        <strain evidence="12">JEL0318</strain>
    </source>
</reference>
<feature type="compositionally biased region" description="Basic and acidic residues" evidence="9">
    <location>
        <begin position="1"/>
        <end position="10"/>
    </location>
</feature>
<keyword evidence="2" id="KW-0677">Repeat</keyword>
<keyword evidence="13" id="KW-1185">Reference proteome</keyword>
<evidence type="ECO:0008006" key="14">
    <source>
        <dbReference type="Google" id="ProtNLM"/>
    </source>
</evidence>
<evidence type="ECO:0000313" key="12">
    <source>
        <dbReference type="EMBL" id="KAJ3046530.1"/>
    </source>
</evidence>
<dbReference type="InterPro" id="IPR001487">
    <property type="entry name" value="Bromodomain"/>
</dbReference>
<dbReference type="CDD" id="cd04369">
    <property type="entry name" value="Bromodomain"/>
    <property type="match status" value="2"/>
</dbReference>
<feature type="non-terminal residue" evidence="12">
    <location>
        <position position="1"/>
    </location>
</feature>
<evidence type="ECO:0000256" key="3">
    <source>
        <dbReference type="ARBA" id="ARBA00022853"/>
    </source>
</evidence>
<dbReference type="SMART" id="SM00439">
    <property type="entry name" value="BAH"/>
    <property type="match status" value="1"/>
</dbReference>
<dbReference type="Pfam" id="PF00439">
    <property type="entry name" value="Bromodomain"/>
    <property type="match status" value="2"/>
</dbReference>
<dbReference type="PANTHER" id="PTHR16062">
    <property type="entry name" value="SWI/SNF-RELATED"/>
    <property type="match status" value="1"/>
</dbReference>
<feature type="domain" description="BAH" evidence="11">
    <location>
        <begin position="346"/>
        <end position="467"/>
    </location>
</feature>
<dbReference type="Pfam" id="PF01426">
    <property type="entry name" value="BAH"/>
    <property type="match status" value="1"/>
</dbReference>
<organism evidence="12 13">
    <name type="scientific">Rhizophlyctis rosea</name>
    <dbReference type="NCBI Taxonomy" id="64517"/>
    <lineage>
        <taxon>Eukaryota</taxon>
        <taxon>Fungi</taxon>
        <taxon>Fungi incertae sedis</taxon>
        <taxon>Chytridiomycota</taxon>
        <taxon>Chytridiomycota incertae sedis</taxon>
        <taxon>Chytridiomycetes</taxon>
        <taxon>Rhizophlyctidales</taxon>
        <taxon>Rhizophlyctidaceae</taxon>
        <taxon>Rhizophlyctis</taxon>
    </lineage>
</organism>
<feature type="domain" description="Bromo" evidence="10">
    <location>
        <begin position="239"/>
        <end position="309"/>
    </location>
</feature>
<dbReference type="PANTHER" id="PTHR16062:SF19">
    <property type="entry name" value="PROTEIN POLYBROMO-1"/>
    <property type="match status" value="1"/>
</dbReference>
<sequence>MSSPNKHEDSPGSTARRSRRGQQTAMNNKEDAAVVAMQKTLDFVRSQVDKTGRLLSEMFEELPDPNEYPSYYEIIRQPMALGTMQRKLESNQYVIPTFRSDFNLMIENAMVFNHKRSLVYRDALTLRELFEETLDRELKSAGLNVPAALPPLAQPPSFTPPLPMPTPSPASRRSQNPNIRQAPETPAQRRPSETPARRRRSETPVQKAQAGPSNDETPNLIYEEIAKVLKKVRTAKSQRGGRLAEVFEELPDKEEYPDYYNEISQPIALDVIQSKVLHRQYKALAEVEADLHLMTSNAMEYNTKGSDVYQDAVDLEAFLEKIFGRGSPRKETNERTELESLSVNGEVHTPGDFVYIANPLSPTQPTICCIQEIWARGSGQQRREGVTVTWYLRPEQTVHKATQRFMEKEVFRTSEKKDYYASEIVGRCHVLYVRDYIRGKLKGAKPEDTYVCENRYDDKAKQYAKVKDWNSGLPRSARGREVDLDLYPSPIVPNKVLSSLAAPG</sequence>
<dbReference type="AlphaFoldDB" id="A0AAD5WYN3"/>
<dbReference type="Gene3D" id="2.30.30.490">
    <property type="match status" value="1"/>
</dbReference>
<evidence type="ECO:0000256" key="6">
    <source>
        <dbReference type="ARBA" id="ARBA00023163"/>
    </source>
</evidence>
<dbReference type="InterPro" id="IPR037382">
    <property type="entry name" value="Rsc/polybromo"/>
</dbReference>
<dbReference type="InterPro" id="IPR043151">
    <property type="entry name" value="BAH_sf"/>
</dbReference>
<gene>
    <name evidence="12" type="ORF">HK097_000773</name>
</gene>
<dbReference type="GO" id="GO:0003682">
    <property type="term" value="F:chromatin binding"/>
    <property type="evidence" value="ECO:0007669"/>
    <property type="project" value="InterPro"/>
</dbReference>
<keyword evidence="7" id="KW-0539">Nucleus</keyword>
<proteinExistence type="predicted"/>
<dbReference type="InterPro" id="IPR001025">
    <property type="entry name" value="BAH_dom"/>
</dbReference>
<evidence type="ECO:0000256" key="5">
    <source>
        <dbReference type="ARBA" id="ARBA00023117"/>
    </source>
</evidence>
<evidence type="ECO:0000259" key="10">
    <source>
        <dbReference type="PROSITE" id="PS50014"/>
    </source>
</evidence>
<dbReference type="InterPro" id="IPR018359">
    <property type="entry name" value="Bromodomain_CS"/>
</dbReference>
<feature type="compositionally biased region" description="Pro residues" evidence="9">
    <location>
        <begin position="148"/>
        <end position="168"/>
    </location>
</feature>